<evidence type="ECO:0000313" key="2">
    <source>
        <dbReference type="EMBL" id="KAA1380813.1"/>
    </source>
</evidence>
<protein>
    <submittedName>
        <fullName evidence="2">Uncharacterized protein</fullName>
    </submittedName>
</protein>
<dbReference type="AlphaFoldDB" id="A0A641AUB5"/>
<evidence type="ECO:0000313" key="3">
    <source>
        <dbReference type="Proteomes" id="UP001515100"/>
    </source>
</evidence>
<dbReference type="InterPro" id="IPR006311">
    <property type="entry name" value="TAT_signal"/>
</dbReference>
<dbReference type="Pfam" id="PF17963">
    <property type="entry name" value="Big_9"/>
    <property type="match status" value="1"/>
</dbReference>
<feature type="chain" id="PRO_5024786786" evidence="1">
    <location>
        <begin position="33"/>
        <end position="389"/>
    </location>
</feature>
<dbReference type="RefSeq" id="WP_129181679.1">
    <property type="nucleotide sequence ID" value="NZ_JAGIOG010000001.1"/>
</dbReference>
<dbReference type="PROSITE" id="PS51318">
    <property type="entry name" value="TAT"/>
    <property type="match status" value="1"/>
</dbReference>
<dbReference type="Gene3D" id="2.60.40.10">
    <property type="entry name" value="Immunoglobulins"/>
    <property type="match status" value="1"/>
</dbReference>
<keyword evidence="1" id="KW-0732">Signal</keyword>
<evidence type="ECO:0000256" key="1">
    <source>
        <dbReference type="SAM" id="SignalP"/>
    </source>
</evidence>
<gene>
    <name evidence="2" type="ORF">ESP62_006535</name>
</gene>
<dbReference type="InterPro" id="IPR013783">
    <property type="entry name" value="Ig-like_fold"/>
</dbReference>
<sequence length="389" mass="40105">MTQLITRRRAGAGVATGALIASALLFAPSAQAATTTDVRETQIAATGEPFSAGYHHEGAGTYKVVNDGLELTGESAFVRGYTNNTSDGLGTTNGNADLDKLGATSVVSTGTPVVKVAVYSDNITGESDNKLTTLTQAAEGTWTTSAKIGTDSNAIDAGATKPTADIVTALKPNYRVKGFGVFNTTGTATVKSLTFDDVTYQFKNNAPTVADRSVSTKINTPVAISLAATDVDGNELSYAIDSVVGGAVTGSGAAQTFIPAKNFKGSASVKYTVTDGRGGSASATVTVKVDKSKGRVEIYRIHPTRPSVRSTVYIYASIQVDGQKAKPGTTIYAYAKGKKVVTAKVNSTGKVKLKLPNKLPKGNATLKVTQVGSATLNGDSDSIKVKVRG</sequence>
<comment type="caution">
    <text evidence="2">The sequence shown here is derived from an EMBL/GenBank/DDBJ whole genome shotgun (WGS) entry which is preliminary data.</text>
</comment>
<reference evidence="2" key="1">
    <citation type="submission" date="2019-09" db="EMBL/GenBank/DDBJ databases">
        <authorList>
            <person name="Li J."/>
        </authorList>
    </citation>
    <scope>NUCLEOTIDE SEQUENCE [LARGE SCALE GENOMIC DNA]</scope>
    <source>
        <strain evidence="2">NRBC 14897</strain>
    </source>
</reference>
<dbReference type="GO" id="GO:0005975">
    <property type="term" value="P:carbohydrate metabolic process"/>
    <property type="evidence" value="ECO:0007669"/>
    <property type="project" value="UniProtKB-ARBA"/>
</dbReference>
<feature type="signal peptide" evidence="1">
    <location>
        <begin position="1"/>
        <end position="32"/>
    </location>
</feature>
<dbReference type="EMBL" id="SDPP02000001">
    <property type="protein sequence ID" value="KAA1380813.1"/>
    <property type="molecule type" value="Genomic_DNA"/>
</dbReference>
<keyword evidence="3" id="KW-1185">Reference proteome</keyword>
<dbReference type="OrthoDB" id="3746848at2"/>
<name>A0A641AUB5_9ACTN</name>
<accession>A0A641AUB5</accession>
<proteinExistence type="predicted"/>
<dbReference type="Proteomes" id="UP001515100">
    <property type="component" value="Unassembled WGS sequence"/>
</dbReference>
<organism evidence="2 3">
    <name type="scientific">Aeromicrobium fastidiosum</name>
    <dbReference type="NCBI Taxonomy" id="52699"/>
    <lineage>
        <taxon>Bacteria</taxon>
        <taxon>Bacillati</taxon>
        <taxon>Actinomycetota</taxon>
        <taxon>Actinomycetes</taxon>
        <taxon>Propionibacteriales</taxon>
        <taxon>Nocardioidaceae</taxon>
        <taxon>Aeromicrobium</taxon>
    </lineage>
</organism>